<evidence type="ECO:0000256" key="6">
    <source>
        <dbReference type="ARBA" id="ARBA00023027"/>
    </source>
</evidence>
<evidence type="ECO:0000256" key="7">
    <source>
        <dbReference type="PIRNR" id="PIRNR000232"/>
    </source>
</evidence>
<dbReference type="GO" id="GO:0016491">
    <property type="term" value="F:oxidoreductase activity"/>
    <property type="evidence" value="ECO:0007669"/>
    <property type="project" value="UniProtKB-UniRule"/>
</dbReference>
<dbReference type="EMBL" id="JACIDR010000001">
    <property type="protein sequence ID" value="MBB3971976.1"/>
    <property type="molecule type" value="Genomic_DNA"/>
</dbReference>
<dbReference type="PIRSF" id="PIRSF000232">
    <property type="entry name" value="YdjA"/>
    <property type="match status" value="1"/>
</dbReference>
<keyword evidence="5 7" id="KW-0560">Oxidoreductase</keyword>
<feature type="domain" description="Nitroreductase" evidence="9">
    <location>
        <begin position="10"/>
        <end position="166"/>
    </location>
</feature>
<keyword evidence="4 7" id="KW-0521">NADP</keyword>
<dbReference type="Proteomes" id="UP000528964">
    <property type="component" value="Unassembled WGS sequence"/>
</dbReference>
<evidence type="ECO:0000256" key="3">
    <source>
        <dbReference type="ARBA" id="ARBA00022643"/>
    </source>
</evidence>
<dbReference type="InterPro" id="IPR000415">
    <property type="entry name" value="Nitroreductase-like"/>
</dbReference>
<evidence type="ECO:0000256" key="1">
    <source>
        <dbReference type="ARBA" id="ARBA00007118"/>
    </source>
</evidence>
<comment type="similarity">
    <text evidence="1 7">Belongs to the nitroreductase family.</text>
</comment>
<keyword evidence="6 7" id="KW-0520">NAD</keyword>
<evidence type="ECO:0000313" key="10">
    <source>
        <dbReference type="EMBL" id="MBB3971976.1"/>
    </source>
</evidence>
<keyword evidence="11" id="KW-1185">Reference proteome</keyword>
<comment type="caution">
    <text evidence="10">The sequence shown here is derived from an EMBL/GenBank/DDBJ whole genome shotgun (WGS) entry which is preliminary data.</text>
</comment>
<evidence type="ECO:0000256" key="5">
    <source>
        <dbReference type="ARBA" id="ARBA00023002"/>
    </source>
</evidence>
<feature type="binding site" description="in other chain" evidence="8">
    <location>
        <begin position="11"/>
        <end position="13"/>
    </location>
    <ligand>
        <name>FMN</name>
        <dbReference type="ChEBI" id="CHEBI:58210"/>
        <note>ligand shared between dimeric partners</note>
    </ligand>
</feature>
<dbReference type="InterPro" id="IPR052530">
    <property type="entry name" value="NAD(P)H_nitroreductase"/>
</dbReference>
<dbReference type="InterPro" id="IPR026021">
    <property type="entry name" value="YdjA-like"/>
</dbReference>
<dbReference type="Gene3D" id="3.40.109.10">
    <property type="entry name" value="NADH Oxidase"/>
    <property type="match status" value="1"/>
</dbReference>
<reference evidence="10 11" key="1">
    <citation type="submission" date="2020-08" db="EMBL/GenBank/DDBJ databases">
        <title>Genomic Encyclopedia of Type Strains, Phase IV (KMG-IV): sequencing the most valuable type-strain genomes for metagenomic binning, comparative biology and taxonomic classification.</title>
        <authorList>
            <person name="Goeker M."/>
        </authorList>
    </citation>
    <scope>NUCLEOTIDE SEQUENCE [LARGE SCALE GENOMIC DNA]</scope>
    <source>
        <strain evidence="10 11">DSM 25481</strain>
    </source>
</reference>
<organism evidence="10 11">
    <name type="scientific">Hansschlegelia beijingensis</name>
    <dbReference type="NCBI Taxonomy" id="1133344"/>
    <lineage>
        <taxon>Bacteria</taxon>
        <taxon>Pseudomonadati</taxon>
        <taxon>Pseudomonadota</taxon>
        <taxon>Alphaproteobacteria</taxon>
        <taxon>Hyphomicrobiales</taxon>
        <taxon>Methylopilaceae</taxon>
        <taxon>Hansschlegelia</taxon>
    </lineage>
</organism>
<feature type="binding site" description="in other chain" evidence="8">
    <location>
        <begin position="136"/>
        <end position="138"/>
    </location>
    <ligand>
        <name>FMN</name>
        <dbReference type="ChEBI" id="CHEBI:58210"/>
        <note>ligand shared between dimeric partners</note>
    </ligand>
</feature>
<sequence>MNETLDLLGSRRSVPANALAEPGPSTDELDRMLTLAARVPDHGKLAPWRFILIEGEARAALGARLAALLKELDPGVAEGRVQQQANAFSQSALVVAVVSCAAPHVKIPEWEQVLSVGAVCMNLSVAANALGYGAQWVTGWAAYEPRALEILGLKPNEKLAGFIHIGTPTERLPDRPRPALSEIVTRWSA</sequence>
<dbReference type="RefSeq" id="WP_183393806.1">
    <property type="nucleotide sequence ID" value="NZ_JACIDR010000001.1"/>
</dbReference>
<dbReference type="SUPFAM" id="SSF55469">
    <property type="entry name" value="FMN-dependent nitroreductase-like"/>
    <property type="match status" value="1"/>
</dbReference>
<dbReference type="InterPro" id="IPR029479">
    <property type="entry name" value="Nitroreductase"/>
</dbReference>
<keyword evidence="2 7" id="KW-0285">Flavoprotein</keyword>
<comment type="cofactor">
    <cofactor evidence="8">
        <name>FMN</name>
        <dbReference type="ChEBI" id="CHEBI:58210"/>
    </cofactor>
    <text evidence="8">Binds 1 FMN per subunit.</text>
</comment>
<protein>
    <recommendedName>
        <fullName evidence="7">Putative NAD(P)H nitroreductase</fullName>
        <ecNumber evidence="7">1.-.-.-</ecNumber>
    </recommendedName>
</protein>
<name>A0A7W6CVR2_9HYPH</name>
<dbReference type="PANTHER" id="PTHR43821">
    <property type="entry name" value="NAD(P)H NITROREDUCTASE YDJA-RELATED"/>
    <property type="match status" value="1"/>
</dbReference>
<feature type="binding site" evidence="8">
    <location>
        <position position="38"/>
    </location>
    <ligand>
        <name>FMN</name>
        <dbReference type="ChEBI" id="CHEBI:58210"/>
        <note>ligand shared between dimeric partners</note>
    </ligand>
</feature>
<evidence type="ECO:0000259" key="9">
    <source>
        <dbReference type="Pfam" id="PF00881"/>
    </source>
</evidence>
<keyword evidence="3 7" id="KW-0288">FMN</keyword>
<dbReference type="Pfam" id="PF00881">
    <property type="entry name" value="Nitroreductase"/>
    <property type="match status" value="1"/>
</dbReference>
<dbReference type="EC" id="1.-.-.-" evidence="7"/>
<evidence type="ECO:0000256" key="4">
    <source>
        <dbReference type="ARBA" id="ARBA00022857"/>
    </source>
</evidence>
<evidence type="ECO:0000256" key="8">
    <source>
        <dbReference type="PIRSR" id="PIRSR000232-1"/>
    </source>
</evidence>
<evidence type="ECO:0000256" key="2">
    <source>
        <dbReference type="ARBA" id="ARBA00022630"/>
    </source>
</evidence>
<dbReference type="AlphaFoldDB" id="A0A7W6CVR2"/>
<evidence type="ECO:0000313" key="11">
    <source>
        <dbReference type="Proteomes" id="UP000528964"/>
    </source>
</evidence>
<dbReference type="PANTHER" id="PTHR43821:SF1">
    <property type="entry name" value="NAD(P)H NITROREDUCTASE YDJA-RELATED"/>
    <property type="match status" value="1"/>
</dbReference>
<dbReference type="CDD" id="cd02135">
    <property type="entry name" value="YdjA-like"/>
    <property type="match status" value="1"/>
</dbReference>
<feature type="binding site" evidence="8">
    <location>
        <position position="42"/>
    </location>
    <ligand>
        <name>FMN</name>
        <dbReference type="ChEBI" id="CHEBI:58210"/>
        <note>ligand shared between dimeric partners</note>
    </ligand>
</feature>
<proteinExistence type="inferred from homology"/>
<accession>A0A7W6CVR2</accession>
<gene>
    <name evidence="10" type="ORF">GGR24_000609</name>
</gene>